<evidence type="ECO:0000256" key="3">
    <source>
        <dbReference type="ARBA" id="ARBA00023069"/>
    </source>
</evidence>
<dbReference type="InterPro" id="IPR047844">
    <property type="entry name" value="ROP_DD"/>
</dbReference>
<proteinExistence type="inferred from homology"/>
<dbReference type="EMBL" id="BGPR01017981">
    <property type="protein sequence ID" value="GBN77918.1"/>
    <property type="molecule type" value="Genomic_DNA"/>
</dbReference>
<evidence type="ECO:0000256" key="1">
    <source>
        <dbReference type="ARBA" id="ARBA00004230"/>
    </source>
</evidence>
<dbReference type="PANTHER" id="PTHR14952">
    <property type="entry name" value="ROPPORIN-1-LIKE PROTEIN"/>
    <property type="match status" value="1"/>
</dbReference>
<name>A0A4Y2RQD9_ARAVE</name>
<comment type="similarity">
    <text evidence="5">Belongs to the ropporin family.</text>
</comment>
<dbReference type="AlphaFoldDB" id="A0A4Y2RQD9"/>
<dbReference type="CDD" id="cd23019">
    <property type="entry name" value="DD_ROP"/>
    <property type="match status" value="1"/>
</dbReference>
<dbReference type="SUPFAM" id="SSF47391">
    <property type="entry name" value="Dimerization-anchoring domain of cAMP-dependent PK regulatory subunit"/>
    <property type="match status" value="1"/>
</dbReference>
<dbReference type="Gene3D" id="1.20.890.10">
    <property type="entry name" value="cAMP-dependent protein kinase regulatory subunit, dimerization-anchoring domain"/>
    <property type="match status" value="1"/>
</dbReference>
<keyword evidence="7" id="KW-1185">Reference proteome</keyword>
<evidence type="ECO:0000256" key="5">
    <source>
        <dbReference type="ARBA" id="ARBA00035651"/>
    </source>
</evidence>
<evidence type="ECO:0000313" key="6">
    <source>
        <dbReference type="EMBL" id="GBN77918.1"/>
    </source>
</evidence>
<keyword evidence="4" id="KW-0966">Cell projection</keyword>
<dbReference type="GO" id="GO:0031514">
    <property type="term" value="C:motile cilium"/>
    <property type="evidence" value="ECO:0007669"/>
    <property type="project" value="UniProtKB-SubCell"/>
</dbReference>
<comment type="caution">
    <text evidence="6">The sequence shown here is derived from an EMBL/GenBank/DDBJ whole genome shotgun (WGS) entry which is preliminary data.</text>
</comment>
<dbReference type="OrthoDB" id="10067602at2759"/>
<comment type="subcellular location">
    <subcellularLocation>
        <location evidence="1">Cell projection</location>
        <location evidence="1">Cilium</location>
        <location evidence="1">Flagellum</location>
    </subcellularLocation>
</comment>
<gene>
    <name evidence="6" type="ORF">AVEN_210385_1</name>
</gene>
<protein>
    <recommendedName>
        <fullName evidence="8">RIIa domain-containing protein</fullName>
    </recommendedName>
</protein>
<reference evidence="6 7" key="1">
    <citation type="journal article" date="2019" name="Sci. Rep.">
        <title>Orb-weaving spider Araneus ventricosus genome elucidates the spidroin gene catalogue.</title>
        <authorList>
            <person name="Kono N."/>
            <person name="Nakamura H."/>
            <person name="Ohtoshi R."/>
            <person name="Moran D.A.P."/>
            <person name="Shinohara A."/>
            <person name="Yoshida Y."/>
            <person name="Fujiwara M."/>
            <person name="Mori M."/>
            <person name="Tomita M."/>
            <person name="Arakawa K."/>
        </authorList>
    </citation>
    <scope>NUCLEOTIDE SEQUENCE [LARGE SCALE GENOMIC DNA]</scope>
</reference>
<evidence type="ECO:0008006" key="8">
    <source>
        <dbReference type="Google" id="ProtNLM"/>
    </source>
</evidence>
<keyword evidence="3" id="KW-0969">Cilium</keyword>
<accession>A0A4Y2RQD9</accession>
<evidence type="ECO:0000256" key="4">
    <source>
        <dbReference type="ARBA" id="ARBA00023273"/>
    </source>
</evidence>
<dbReference type="PANTHER" id="PTHR14952:SF9">
    <property type="entry name" value="EF-HAND DOMAIN-CONTAINING PROTEIN"/>
    <property type="match status" value="1"/>
</dbReference>
<organism evidence="6 7">
    <name type="scientific">Araneus ventricosus</name>
    <name type="common">Orbweaver spider</name>
    <name type="synonym">Epeira ventricosa</name>
    <dbReference type="NCBI Taxonomy" id="182803"/>
    <lineage>
        <taxon>Eukaryota</taxon>
        <taxon>Metazoa</taxon>
        <taxon>Ecdysozoa</taxon>
        <taxon>Arthropoda</taxon>
        <taxon>Chelicerata</taxon>
        <taxon>Arachnida</taxon>
        <taxon>Araneae</taxon>
        <taxon>Araneomorphae</taxon>
        <taxon>Entelegynae</taxon>
        <taxon>Araneoidea</taxon>
        <taxon>Araneidae</taxon>
        <taxon>Araneus</taxon>
    </lineage>
</organism>
<evidence type="ECO:0000313" key="7">
    <source>
        <dbReference type="Proteomes" id="UP000499080"/>
    </source>
</evidence>
<sequence>MEHIFLDDQITIPEEFPFILKDYAKAAIRTNPPDLLEWSISYFTALSKGEIPNVRDRLPRKKTESIFLTTLPTEVKKLSKNGRKLVSAIYKTENSLVYLGPCPSGVPWCMTTTWSTTYVVEKCDVMWKLPHPVLTGGSERQLRKLTFGIDLSNYNIG</sequence>
<keyword evidence="2" id="KW-0282">Flagellum</keyword>
<evidence type="ECO:0000256" key="2">
    <source>
        <dbReference type="ARBA" id="ARBA00022846"/>
    </source>
</evidence>
<dbReference type="Proteomes" id="UP000499080">
    <property type="component" value="Unassembled WGS sequence"/>
</dbReference>